<feature type="transmembrane region" description="Helical" evidence="7">
    <location>
        <begin position="113"/>
        <end position="130"/>
    </location>
</feature>
<feature type="domain" description="Major facilitator superfamily (MFS) profile" evidence="8">
    <location>
        <begin position="47"/>
        <end position="485"/>
    </location>
</feature>
<dbReference type="InterPro" id="IPR020846">
    <property type="entry name" value="MFS_dom"/>
</dbReference>
<keyword evidence="10" id="KW-1185">Reference proteome</keyword>
<feature type="transmembrane region" description="Helical" evidence="7">
    <location>
        <begin position="136"/>
        <end position="159"/>
    </location>
</feature>
<dbReference type="Pfam" id="PF00083">
    <property type="entry name" value="Sugar_tr"/>
    <property type="match status" value="1"/>
</dbReference>
<accession>A0ABU7XJZ3</accession>
<evidence type="ECO:0000256" key="4">
    <source>
        <dbReference type="ARBA" id="ARBA00022692"/>
    </source>
</evidence>
<dbReference type="SUPFAM" id="SSF103473">
    <property type="entry name" value="MFS general substrate transporter"/>
    <property type="match status" value="1"/>
</dbReference>
<dbReference type="InterPro" id="IPR036259">
    <property type="entry name" value="MFS_trans_sf"/>
</dbReference>
<feature type="transmembrane region" description="Helical" evidence="7">
    <location>
        <begin position="47"/>
        <end position="73"/>
    </location>
</feature>
<comment type="subcellular location">
    <subcellularLocation>
        <location evidence="1">Membrane</location>
        <topology evidence="1">Multi-pass membrane protein</topology>
    </subcellularLocation>
</comment>
<keyword evidence="3" id="KW-0813">Transport</keyword>
<dbReference type="PANTHER" id="PTHR23511:SF34">
    <property type="entry name" value="SYNAPTIC VESICLE GLYCOPROTEIN 2"/>
    <property type="match status" value="1"/>
</dbReference>
<dbReference type="PROSITE" id="PS50850">
    <property type="entry name" value="MFS"/>
    <property type="match status" value="1"/>
</dbReference>
<evidence type="ECO:0000313" key="10">
    <source>
        <dbReference type="Proteomes" id="UP001350748"/>
    </source>
</evidence>
<evidence type="ECO:0000259" key="8">
    <source>
        <dbReference type="PROSITE" id="PS50850"/>
    </source>
</evidence>
<keyword evidence="5 7" id="KW-1133">Transmembrane helix</keyword>
<protein>
    <submittedName>
        <fullName evidence="9">MFS transporter</fullName>
    </submittedName>
</protein>
<keyword evidence="4 7" id="KW-0812">Transmembrane</keyword>
<name>A0ABU7XJZ3_9HYPH</name>
<dbReference type="EMBL" id="JAZHYN010000042">
    <property type="protein sequence ID" value="MEF3367435.1"/>
    <property type="molecule type" value="Genomic_DNA"/>
</dbReference>
<organism evidence="9 10">
    <name type="scientific">Methylocystis borbori</name>
    <dbReference type="NCBI Taxonomy" id="3118750"/>
    <lineage>
        <taxon>Bacteria</taxon>
        <taxon>Pseudomonadati</taxon>
        <taxon>Pseudomonadota</taxon>
        <taxon>Alphaproteobacteria</taxon>
        <taxon>Hyphomicrobiales</taxon>
        <taxon>Methylocystaceae</taxon>
        <taxon>Methylocystis</taxon>
    </lineage>
</organism>
<feature type="transmembrane region" description="Helical" evidence="7">
    <location>
        <begin position="462"/>
        <end position="480"/>
    </location>
</feature>
<reference evidence="9 10" key="1">
    <citation type="submission" date="2024-02" db="EMBL/GenBank/DDBJ databases">
        <authorList>
            <person name="Grouzdev D."/>
        </authorList>
    </citation>
    <scope>NUCLEOTIDE SEQUENCE [LARGE SCALE GENOMIC DNA]</scope>
    <source>
        <strain evidence="9 10">9N</strain>
    </source>
</reference>
<dbReference type="Proteomes" id="UP001350748">
    <property type="component" value="Unassembled WGS sequence"/>
</dbReference>
<dbReference type="RefSeq" id="WP_332082480.1">
    <property type="nucleotide sequence ID" value="NZ_JAZHYN010000042.1"/>
</dbReference>
<feature type="transmembrane region" description="Helical" evidence="7">
    <location>
        <begin position="364"/>
        <end position="382"/>
    </location>
</feature>
<feature type="transmembrane region" description="Helical" evidence="7">
    <location>
        <begin position="339"/>
        <end position="358"/>
    </location>
</feature>
<keyword evidence="6 7" id="KW-0472">Membrane</keyword>
<feature type="transmembrane region" description="Helical" evidence="7">
    <location>
        <begin position="431"/>
        <end position="455"/>
    </location>
</feature>
<feature type="transmembrane region" description="Helical" evidence="7">
    <location>
        <begin position="394"/>
        <end position="411"/>
    </location>
</feature>
<evidence type="ECO:0000256" key="1">
    <source>
        <dbReference type="ARBA" id="ARBA00004141"/>
    </source>
</evidence>
<evidence type="ECO:0000256" key="7">
    <source>
        <dbReference type="SAM" id="Phobius"/>
    </source>
</evidence>
<evidence type="ECO:0000256" key="3">
    <source>
        <dbReference type="ARBA" id="ARBA00022448"/>
    </source>
</evidence>
<feature type="transmembrane region" description="Helical" evidence="7">
    <location>
        <begin position="171"/>
        <end position="193"/>
    </location>
</feature>
<gene>
    <name evidence="9" type="ORF">V3H18_12920</name>
</gene>
<sequence>MEQSVSTSGAERRAHKTTVQGYIDEQPLWVDGTIAPPSPLTGMQRRIWWLSVAGKFFEGLVVFMTGVALPLIVKEFGLSAAEHGMVGAATLFGILIGASALGGLSDHFGRKPLFIFEMILFAFFLTLIVFTPNFPWLIACLFGMGLALGCDYPTAHLIISESTPTHSRGALVLAAFGFQAAGALIGTAVGYLILSAYPDLESWRWMYATAIVPAALVVLGRLFITESPHWLAVRGRPREAETTLGRLLQRKPRYPNDVRLAATADTEETRRSSGYAALFRGKNLRATVLASVPWFLQDLGTYGIGIFTPTILAAAVGHKREHAQNVADLVSNDLIAAKGAAFIDILLLVGILAAVLLADRLGRIRLQVTGFIGCAIGLSVAAQSVRFDGAARMMLIFAGFMLFNFMTNLGPNAQTYLIAGEVFPTAIRAKGAGFAASFAKIGACLTAFLFPILLADLGASRLLYILVGTSLLGALVTWLFRIETAGLSLEAVGGDAAQALDKEVL</sequence>
<dbReference type="Gene3D" id="1.20.1250.20">
    <property type="entry name" value="MFS general substrate transporter like domains"/>
    <property type="match status" value="1"/>
</dbReference>
<evidence type="ECO:0000256" key="5">
    <source>
        <dbReference type="ARBA" id="ARBA00022989"/>
    </source>
</evidence>
<dbReference type="InterPro" id="IPR005828">
    <property type="entry name" value="MFS_sugar_transport-like"/>
</dbReference>
<feature type="transmembrane region" description="Helical" evidence="7">
    <location>
        <begin position="205"/>
        <end position="224"/>
    </location>
</feature>
<comment type="caution">
    <text evidence="9">The sequence shown here is derived from an EMBL/GenBank/DDBJ whole genome shotgun (WGS) entry which is preliminary data.</text>
</comment>
<dbReference type="PANTHER" id="PTHR23511">
    <property type="entry name" value="SYNAPTIC VESICLE GLYCOPROTEIN 2"/>
    <property type="match status" value="1"/>
</dbReference>
<evidence type="ECO:0000313" key="9">
    <source>
        <dbReference type="EMBL" id="MEF3367435.1"/>
    </source>
</evidence>
<evidence type="ECO:0000256" key="6">
    <source>
        <dbReference type="ARBA" id="ARBA00023136"/>
    </source>
</evidence>
<feature type="transmembrane region" description="Helical" evidence="7">
    <location>
        <begin position="85"/>
        <end position="104"/>
    </location>
</feature>
<comment type="similarity">
    <text evidence="2">Belongs to the major facilitator superfamily. Sugar transporter (TC 2.A.1.1) family.</text>
</comment>
<proteinExistence type="inferred from homology"/>
<evidence type="ECO:0000256" key="2">
    <source>
        <dbReference type="ARBA" id="ARBA00010992"/>
    </source>
</evidence>